<dbReference type="Proteomes" id="UP001558652">
    <property type="component" value="Unassembled WGS sequence"/>
</dbReference>
<dbReference type="PANTHER" id="PTHR33064">
    <property type="entry name" value="POL PROTEIN"/>
    <property type="match status" value="1"/>
</dbReference>
<sequence length="267" mass="29942">MASKCQNMFFKNKKQETTEIGTKCRYLTWTAIEELEGQLATVVVLVFVTEVIKEVVVIVSGVEVAVVVNTEDAVPCFPLLSILVTPGPTPFLLKDEGRSALCGMSGTNAYTLDSFSGEKARGDFDSGGLFIYYDRSTLMWDTIVGVDIIVFSKLVEDHGTHLGQLLKRMQEFRASVKMLLSYQSELRFMGHTVLALRVATNNGNVEALRTLPIPKDPREVKSFQGKVGFYRRFIPNLADRGVKYVVTAQMVEEFNQIKEALRPTRIW</sequence>
<organism evidence="1 2">
    <name type="scientific">Ranatra chinensis</name>
    <dbReference type="NCBI Taxonomy" id="642074"/>
    <lineage>
        <taxon>Eukaryota</taxon>
        <taxon>Metazoa</taxon>
        <taxon>Ecdysozoa</taxon>
        <taxon>Arthropoda</taxon>
        <taxon>Hexapoda</taxon>
        <taxon>Insecta</taxon>
        <taxon>Pterygota</taxon>
        <taxon>Neoptera</taxon>
        <taxon>Paraneoptera</taxon>
        <taxon>Hemiptera</taxon>
        <taxon>Heteroptera</taxon>
        <taxon>Panheteroptera</taxon>
        <taxon>Nepomorpha</taxon>
        <taxon>Nepidae</taxon>
        <taxon>Ranatrinae</taxon>
        <taxon>Ranatra</taxon>
    </lineage>
</organism>
<dbReference type="Gene3D" id="3.30.70.270">
    <property type="match status" value="1"/>
</dbReference>
<evidence type="ECO:0000313" key="1">
    <source>
        <dbReference type="EMBL" id="KAL1130647.1"/>
    </source>
</evidence>
<proteinExistence type="predicted"/>
<comment type="caution">
    <text evidence="1">The sequence shown here is derived from an EMBL/GenBank/DDBJ whole genome shotgun (WGS) entry which is preliminary data.</text>
</comment>
<dbReference type="PANTHER" id="PTHR33064:SF37">
    <property type="entry name" value="RIBONUCLEASE H"/>
    <property type="match status" value="1"/>
</dbReference>
<evidence type="ECO:0000313" key="2">
    <source>
        <dbReference type="Proteomes" id="UP001558652"/>
    </source>
</evidence>
<gene>
    <name evidence="1" type="ORF">AAG570_011889</name>
</gene>
<dbReference type="GO" id="GO:0071897">
    <property type="term" value="P:DNA biosynthetic process"/>
    <property type="evidence" value="ECO:0007669"/>
    <property type="project" value="UniProtKB-ARBA"/>
</dbReference>
<protein>
    <submittedName>
        <fullName evidence="1">Uncharacterized protein</fullName>
    </submittedName>
</protein>
<dbReference type="EMBL" id="JBFDAA010000007">
    <property type="protein sequence ID" value="KAL1130647.1"/>
    <property type="molecule type" value="Genomic_DNA"/>
</dbReference>
<dbReference type="SUPFAM" id="SSF56672">
    <property type="entry name" value="DNA/RNA polymerases"/>
    <property type="match status" value="1"/>
</dbReference>
<reference evidence="1 2" key="1">
    <citation type="submission" date="2024-07" db="EMBL/GenBank/DDBJ databases">
        <title>Chromosome-level genome assembly of the water stick insect Ranatra chinensis (Heteroptera: Nepidae).</title>
        <authorList>
            <person name="Liu X."/>
        </authorList>
    </citation>
    <scope>NUCLEOTIDE SEQUENCE [LARGE SCALE GENOMIC DNA]</scope>
    <source>
        <strain evidence="1">Cailab_2021Rc</strain>
        <tissue evidence="1">Muscle</tissue>
    </source>
</reference>
<dbReference type="InterPro" id="IPR043502">
    <property type="entry name" value="DNA/RNA_pol_sf"/>
</dbReference>
<name>A0ABD0YTN3_9HEMI</name>
<keyword evidence="2" id="KW-1185">Reference proteome</keyword>
<dbReference type="InterPro" id="IPR051320">
    <property type="entry name" value="Viral_Replic_Matur_Polypro"/>
</dbReference>
<dbReference type="InterPro" id="IPR043128">
    <property type="entry name" value="Rev_trsase/Diguanyl_cyclase"/>
</dbReference>
<accession>A0ABD0YTN3</accession>
<dbReference type="AlphaFoldDB" id="A0ABD0YTN3"/>